<feature type="compositionally biased region" description="Basic residues" evidence="1">
    <location>
        <begin position="78"/>
        <end position="95"/>
    </location>
</feature>
<dbReference type="AlphaFoldDB" id="C4J242"/>
<reference evidence="3" key="2">
    <citation type="submission" date="2012-06" db="EMBL/GenBank/DDBJ databases">
        <authorList>
            <person name="Yu Y."/>
            <person name="Currie J."/>
            <person name="Lomeli R."/>
            <person name="Angelova A."/>
            <person name="Collura K."/>
            <person name="Wissotski M."/>
            <person name="Campos D."/>
            <person name="Kudrna D."/>
            <person name="Golser W."/>
            <person name="Ashely E."/>
            <person name="Descour A."/>
            <person name="Fernandes J."/>
            <person name="Soderlund C."/>
            <person name="Walbot V."/>
        </authorList>
    </citation>
    <scope>NUCLEOTIDE SEQUENCE</scope>
    <source>
        <strain evidence="3">B73</strain>
    </source>
</reference>
<name>C4J242_MAIZE</name>
<evidence type="ECO:0000313" key="3">
    <source>
        <dbReference type="EMBL" id="ACR35242.1"/>
    </source>
</evidence>
<dbReference type="EMBL" id="BT086346">
    <property type="protein sequence ID" value="ACR36699.1"/>
    <property type="molecule type" value="mRNA"/>
</dbReference>
<keyword evidence="2" id="KW-0732">Signal</keyword>
<feature type="chain" id="PRO_5010109966" evidence="2">
    <location>
        <begin position="21"/>
        <end position="146"/>
    </location>
</feature>
<reference evidence="3" key="1">
    <citation type="journal article" date="2009" name="PLoS Genet.">
        <title>Sequencing, mapping, and analysis of 27,455 maize full-length cDNAs.</title>
        <authorList>
            <person name="Soderlund C."/>
            <person name="Descour A."/>
            <person name="Kudrna D."/>
            <person name="Bomhoff M."/>
            <person name="Boyd L."/>
            <person name="Currie J."/>
            <person name="Angelova A."/>
            <person name="Collura K."/>
            <person name="Wissotski M."/>
            <person name="Ashley E."/>
            <person name="Morrow D."/>
            <person name="Fernandes J."/>
            <person name="Walbot V."/>
            <person name="Yu Y."/>
        </authorList>
    </citation>
    <scope>NUCLEOTIDE SEQUENCE</scope>
    <source>
        <strain evidence="3">B73</strain>
    </source>
</reference>
<accession>C4J242</accession>
<sequence>MRLPATLALPSASLAALALGAGVARIGGGVVEVEEHGAVALGAPGVLPRQHHVHHAAGAPRQDHGRAGAACPRLGAALRRHARARRRSGRGRRRREPPGRAPAAAVVVGRRPRRAPSAPARPRQAQPQLLQLGPDLAVVPAHLPTK</sequence>
<feature type="signal peptide" evidence="2">
    <location>
        <begin position="1"/>
        <end position="20"/>
    </location>
</feature>
<protein>
    <submittedName>
        <fullName evidence="3">Uncharacterized protein</fullName>
    </submittedName>
</protein>
<dbReference type="EMBL" id="BT084889">
    <property type="protein sequence ID" value="ACR35242.1"/>
    <property type="molecule type" value="mRNA"/>
</dbReference>
<evidence type="ECO:0000256" key="2">
    <source>
        <dbReference type="SAM" id="SignalP"/>
    </source>
</evidence>
<feature type="region of interest" description="Disordered" evidence="1">
    <location>
        <begin position="77"/>
        <end position="146"/>
    </location>
</feature>
<proteinExistence type="evidence at transcript level"/>
<feature type="compositionally biased region" description="Low complexity" evidence="1">
    <location>
        <begin position="101"/>
        <end position="137"/>
    </location>
</feature>
<organism evidence="3">
    <name type="scientific">Zea mays</name>
    <name type="common">Maize</name>
    <dbReference type="NCBI Taxonomy" id="4577"/>
    <lineage>
        <taxon>Eukaryota</taxon>
        <taxon>Viridiplantae</taxon>
        <taxon>Streptophyta</taxon>
        <taxon>Embryophyta</taxon>
        <taxon>Tracheophyta</taxon>
        <taxon>Spermatophyta</taxon>
        <taxon>Magnoliopsida</taxon>
        <taxon>Liliopsida</taxon>
        <taxon>Poales</taxon>
        <taxon>Poaceae</taxon>
        <taxon>PACMAD clade</taxon>
        <taxon>Panicoideae</taxon>
        <taxon>Andropogonodae</taxon>
        <taxon>Andropogoneae</taxon>
        <taxon>Tripsacinae</taxon>
        <taxon>Zea</taxon>
    </lineage>
</organism>
<evidence type="ECO:0000256" key="1">
    <source>
        <dbReference type="SAM" id="MobiDB-lite"/>
    </source>
</evidence>